<feature type="region of interest" description="Disordered" evidence="1">
    <location>
        <begin position="1"/>
        <end position="32"/>
    </location>
</feature>
<accession>A0A1I7YNE2</accession>
<evidence type="ECO:0000313" key="3">
    <source>
        <dbReference type="WBParaSite" id="L893_g18079.t1"/>
    </source>
</evidence>
<sequence>MCRRPQCGALRGRRGYARHSSPRLPTAKTVSAERPPLVPSVLLLGFAREHSSCLIGDGTKDAMVSAAAACHLCNEFGQLGPFPRSKNRVPAALPPKMPGAWPRYDASERS</sequence>
<keyword evidence="2" id="KW-1185">Reference proteome</keyword>
<organism evidence="2 3">
    <name type="scientific">Steinernema glaseri</name>
    <dbReference type="NCBI Taxonomy" id="37863"/>
    <lineage>
        <taxon>Eukaryota</taxon>
        <taxon>Metazoa</taxon>
        <taxon>Ecdysozoa</taxon>
        <taxon>Nematoda</taxon>
        <taxon>Chromadorea</taxon>
        <taxon>Rhabditida</taxon>
        <taxon>Tylenchina</taxon>
        <taxon>Panagrolaimomorpha</taxon>
        <taxon>Strongyloidoidea</taxon>
        <taxon>Steinernematidae</taxon>
        <taxon>Steinernema</taxon>
    </lineage>
</organism>
<evidence type="ECO:0000256" key="1">
    <source>
        <dbReference type="SAM" id="MobiDB-lite"/>
    </source>
</evidence>
<dbReference type="AlphaFoldDB" id="A0A1I7YNE2"/>
<protein>
    <submittedName>
        <fullName evidence="3">Transferred entry: 3.1.21.10</fullName>
    </submittedName>
</protein>
<feature type="compositionally biased region" description="Basic residues" evidence="1">
    <location>
        <begin position="11"/>
        <end position="21"/>
    </location>
</feature>
<feature type="region of interest" description="Disordered" evidence="1">
    <location>
        <begin position="87"/>
        <end position="110"/>
    </location>
</feature>
<evidence type="ECO:0000313" key="2">
    <source>
        <dbReference type="Proteomes" id="UP000095287"/>
    </source>
</evidence>
<dbReference type="Proteomes" id="UP000095287">
    <property type="component" value="Unplaced"/>
</dbReference>
<proteinExistence type="predicted"/>
<reference evidence="3" key="1">
    <citation type="submission" date="2016-11" db="UniProtKB">
        <authorList>
            <consortium name="WormBaseParasite"/>
        </authorList>
    </citation>
    <scope>IDENTIFICATION</scope>
</reference>
<dbReference type="WBParaSite" id="L893_g18079.t1">
    <property type="protein sequence ID" value="L893_g18079.t1"/>
    <property type="gene ID" value="L893_g18079"/>
</dbReference>
<name>A0A1I7YNE2_9BILA</name>